<keyword evidence="3" id="KW-1185">Reference proteome</keyword>
<feature type="compositionally biased region" description="Polar residues" evidence="1">
    <location>
        <begin position="347"/>
        <end position="368"/>
    </location>
</feature>
<feature type="compositionally biased region" description="Acidic residues" evidence="1">
    <location>
        <begin position="85"/>
        <end position="112"/>
    </location>
</feature>
<evidence type="ECO:0000256" key="1">
    <source>
        <dbReference type="SAM" id="MobiDB-lite"/>
    </source>
</evidence>
<name>A0AAN9GAE4_9CAEN</name>
<feature type="compositionally biased region" description="Polar residues" evidence="1">
    <location>
        <begin position="261"/>
        <end position="271"/>
    </location>
</feature>
<sequence length="522" mass="55095">MSRSGARNMAPDSRSDNSPLPDASNLSPDVEVMITPVSPTTLSPLPCGILFKGNKPKRRVTFRDTNLVNIREIPPRSRSGSTGSGDEDESDEDDSCSSDSDDDSDSGSEEEVVVTKKKTVTALSYKDKGVTVTRTTPSPPVSTLVSVSPAPGSRVRPERAPIPWSSPSPPFSGAKGSYEISSSPASKVVSLVSQITGVSSAATQAHIKQRTHGSNTNSGSNSGGGGGGGGGSVSPSPRPSPPPKKTQAVRVEKKVKKITPTLETVMTHQTVRSMQRLGTMAEMLHKGANASAGKSTTKKKRVLHRRQEGETKRKTGSSRKSKENKHATSHSSSTSGNGGNSIRVNGVSPTHGKNTNRSTVNGFSNIRDSMSLPRLGAGSDDTTTSTALPSSRTSQHMSLPKSTLYTLDGFIFPGDPANDLVAGVKAVSVSPGPEDAVRVKPVVPAATPITTPSPNPPHHHHPSRERISSAPPGSANRRRRYYAWQMANGNLHSSLHESPCITPMWETVQPMASVTGKPVHDR</sequence>
<feature type="compositionally biased region" description="Polar residues" evidence="1">
    <location>
        <begin position="380"/>
        <end position="398"/>
    </location>
</feature>
<organism evidence="2 3">
    <name type="scientific">Littorina saxatilis</name>
    <dbReference type="NCBI Taxonomy" id="31220"/>
    <lineage>
        <taxon>Eukaryota</taxon>
        <taxon>Metazoa</taxon>
        <taxon>Spiralia</taxon>
        <taxon>Lophotrochozoa</taxon>
        <taxon>Mollusca</taxon>
        <taxon>Gastropoda</taxon>
        <taxon>Caenogastropoda</taxon>
        <taxon>Littorinimorpha</taxon>
        <taxon>Littorinoidea</taxon>
        <taxon>Littorinidae</taxon>
        <taxon>Littorina</taxon>
    </lineage>
</organism>
<protein>
    <submittedName>
        <fullName evidence="2">Uncharacterized protein</fullName>
    </submittedName>
</protein>
<feature type="compositionally biased region" description="Gly residues" evidence="1">
    <location>
        <begin position="221"/>
        <end position="232"/>
    </location>
</feature>
<dbReference type="Proteomes" id="UP001374579">
    <property type="component" value="Unassembled WGS sequence"/>
</dbReference>
<feature type="region of interest" description="Disordered" evidence="1">
    <location>
        <begin position="447"/>
        <end position="475"/>
    </location>
</feature>
<feature type="compositionally biased region" description="Polar residues" evidence="1">
    <location>
        <begin position="179"/>
        <end position="203"/>
    </location>
</feature>
<feature type="region of interest" description="Disordered" evidence="1">
    <location>
        <begin position="1"/>
        <end position="115"/>
    </location>
</feature>
<dbReference type="AlphaFoldDB" id="A0AAN9GAE4"/>
<feature type="region of interest" description="Disordered" evidence="1">
    <location>
        <begin position="286"/>
        <end position="398"/>
    </location>
</feature>
<proteinExistence type="predicted"/>
<evidence type="ECO:0000313" key="2">
    <source>
        <dbReference type="EMBL" id="KAK7100877.1"/>
    </source>
</evidence>
<comment type="caution">
    <text evidence="2">The sequence shown here is derived from an EMBL/GenBank/DDBJ whole genome shotgun (WGS) entry which is preliminary data.</text>
</comment>
<evidence type="ECO:0000313" key="3">
    <source>
        <dbReference type="Proteomes" id="UP001374579"/>
    </source>
</evidence>
<feature type="region of interest" description="Disordered" evidence="1">
    <location>
        <begin position="130"/>
        <end position="271"/>
    </location>
</feature>
<feature type="compositionally biased region" description="Low complexity" evidence="1">
    <location>
        <begin position="130"/>
        <end position="151"/>
    </location>
</feature>
<reference evidence="2 3" key="1">
    <citation type="submission" date="2024-02" db="EMBL/GenBank/DDBJ databases">
        <title>Chromosome-scale genome assembly of the rough periwinkle Littorina saxatilis.</title>
        <authorList>
            <person name="De Jode A."/>
            <person name="Faria R."/>
            <person name="Formenti G."/>
            <person name="Sims Y."/>
            <person name="Smith T.P."/>
            <person name="Tracey A."/>
            <person name="Wood J.M.D."/>
            <person name="Zagrodzka Z.B."/>
            <person name="Johannesson K."/>
            <person name="Butlin R.K."/>
            <person name="Leder E.H."/>
        </authorList>
    </citation>
    <scope>NUCLEOTIDE SEQUENCE [LARGE SCALE GENOMIC DNA]</scope>
    <source>
        <strain evidence="2">Snail1</strain>
        <tissue evidence="2">Muscle</tissue>
    </source>
</reference>
<accession>A0AAN9GAE4</accession>
<dbReference type="EMBL" id="JBAMIC010000011">
    <property type="protein sequence ID" value="KAK7100877.1"/>
    <property type="molecule type" value="Genomic_DNA"/>
</dbReference>
<gene>
    <name evidence="2" type="ORF">V1264_023744</name>
</gene>
<feature type="compositionally biased region" description="Low complexity" evidence="1">
    <location>
        <begin position="35"/>
        <end position="46"/>
    </location>
</feature>